<evidence type="ECO:0000256" key="1">
    <source>
        <dbReference type="ARBA" id="ARBA00010923"/>
    </source>
</evidence>
<keyword evidence="5" id="KW-0540">Nuclease</keyword>
<dbReference type="EMBL" id="JACVEW010000003">
    <property type="protein sequence ID" value="MBP0047634.1"/>
    <property type="molecule type" value="Genomic_DNA"/>
</dbReference>
<feature type="domain" description="Type I restriction modification DNA specificity" evidence="4">
    <location>
        <begin position="348"/>
        <end position="525"/>
    </location>
</feature>
<dbReference type="Proteomes" id="UP000810171">
    <property type="component" value="Unassembled WGS sequence"/>
</dbReference>
<dbReference type="InterPro" id="IPR051212">
    <property type="entry name" value="Type-I_RE_S_subunit"/>
</dbReference>
<accession>A0ABS3Z7E8</accession>
<comment type="caution">
    <text evidence="5">The sequence shown here is derived from an EMBL/GenBank/DDBJ whole genome shotgun (WGS) entry which is preliminary data.</text>
</comment>
<keyword evidence="6" id="KW-1185">Reference proteome</keyword>
<dbReference type="InterPro" id="IPR000055">
    <property type="entry name" value="Restrct_endonuc_typeI_TRD"/>
</dbReference>
<keyword evidence="2" id="KW-0680">Restriction system</keyword>
<keyword evidence="3" id="KW-0238">DNA-binding</keyword>
<organism evidence="5 6">
    <name type="scientific">Marinobacterium alkalitolerans</name>
    <dbReference type="NCBI Taxonomy" id="1542925"/>
    <lineage>
        <taxon>Bacteria</taxon>
        <taxon>Pseudomonadati</taxon>
        <taxon>Pseudomonadota</taxon>
        <taxon>Gammaproteobacteria</taxon>
        <taxon>Oceanospirillales</taxon>
        <taxon>Oceanospirillaceae</taxon>
        <taxon>Marinobacterium</taxon>
    </lineage>
</organism>
<protein>
    <submittedName>
        <fullName evidence="5">Restriction endonuclease subunit S</fullName>
    </submittedName>
</protein>
<dbReference type="InterPro" id="IPR044946">
    <property type="entry name" value="Restrct_endonuc_typeI_TRD_sf"/>
</dbReference>
<dbReference type="Gene3D" id="3.90.220.20">
    <property type="entry name" value="DNA methylase specificity domains"/>
    <property type="match status" value="2"/>
</dbReference>
<dbReference type="CDD" id="cd17262">
    <property type="entry name" value="RMtype1_S_Aco12261I-TRD2-CR2"/>
    <property type="match status" value="1"/>
</dbReference>
<proteinExistence type="inferred from homology"/>
<dbReference type="GO" id="GO:0004519">
    <property type="term" value="F:endonuclease activity"/>
    <property type="evidence" value="ECO:0007669"/>
    <property type="project" value="UniProtKB-KW"/>
</dbReference>
<sequence length="543" mass="59913">MSAQELITDHLDLWTGAVTKKSSSGRGSNGKIELTGIKKLRELILELAVSGRLVSQSPEDTLFKEHLLWLRREHAPIKARGRKTVSGDVTGDEQPFDIPRTWTWTRLGEIVEVLDSQRKPITKAARKSGPYPYYGASGIVDYVDGYLFDEPLVLVGEDGAKWDKGEATAFSISGKSWVNNHAHVLRPRREAVTDEYLVYYITAADLSPYITGMTVPKLNQARLASIPVATPCLEEQHRIVQKVDELMALCDRLEQQTSDQLDAHETLVDTLLGTLTQSENASELADNWARLAAHFDTLFTTEQSIDKLKQAILQLAVMGRLVEQNAGDEPAASYLALSGIKATTANTPQNWVTAELGTLGTILGGATPSKKNADYWAGEIPWVSPKDMKTDYISSSQDQISNTAIESTSLRLIPPHSLLMVVRGMILAHSFPVAMTLAPVTINQDMKALIPPRDLAPYLLLFLKAHKATVTSLVDHSTHGTCKLKSEKLWLLPVHVPPLAEQTKILQKVDELMALCDQLKKRLNQASETRCQLAEAVMKKAVS</sequence>
<evidence type="ECO:0000256" key="2">
    <source>
        <dbReference type="ARBA" id="ARBA00022747"/>
    </source>
</evidence>
<dbReference type="RefSeq" id="WP_209286243.1">
    <property type="nucleotide sequence ID" value="NZ_JACVEW010000003.1"/>
</dbReference>
<evidence type="ECO:0000313" key="6">
    <source>
        <dbReference type="Proteomes" id="UP000810171"/>
    </source>
</evidence>
<dbReference type="PANTHER" id="PTHR43140">
    <property type="entry name" value="TYPE-1 RESTRICTION ENZYME ECOKI SPECIFICITY PROTEIN"/>
    <property type="match status" value="1"/>
</dbReference>
<dbReference type="PANTHER" id="PTHR43140:SF1">
    <property type="entry name" value="TYPE I RESTRICTION ENZYME ECOKI SPECIFICITY SUBUNIT"/>
    <property type="match status" value="1"/>
</dbReference>
<evidence type="ECO:0000259" key="4">
    <source>
        <dbReference type="Pfam" id="PF01420"/>
    </source>
</evidence>
<dbReference type="CDD" id="cd17249">
    <property type="entry name" value="RMtype1_S_EcoR124I-TRD2-CR2_like"/>
    <property type="match status" value="1"/>
</dbReference>
<feature type="domain" description="Type I restriction modification DNA specificity" evidence="4">
    <location>
        <begin position="99"/>
        <end position="261"/>
    </location>
</feature>
<comment type="similarity">
    <text evidence="1">Belongs to the type-I restriction system S methylase family.</text>
</comment>
<keyword evidence="5" id="KW-0378">Hydrolase</keyword>
<keyword evidence="5" id="KW-0255">Endonuclease</keyword>
<gene>
    <name evidence="5" type="ORF">H9C73_02700</name>
</gene>
<name>A0ABS3Z7E8_9GAMM</name>
<reference evidence="5 6" key="1">
    <citation type="submission" date="2020-09" db="EMBL/GenBank/DDBJ databases">
        <authorList>
            <person name="Tanuku N.R.S."/>
        </authorList>
    </citation>
    <scope>NUCLEOTIDE SEQUENCE [LARGE SCALE GENOMIC DNA]</scope>
    <source>
        <strain evidence="5 6">AK62</strain>
    </source>
</reference>
<evidence type="ECO:0000256" key="3">
    <source>
        <dbReference type="ARBA" id="ARBA00023125"/>
    </source>
</evidence>
<evidence type="ECO:0000313" key="5">
    <source>
        <dbReference type="EMBL" id="MBP0047634.1"/>
    </source>
</evidence>
<dbReference type="Pfam" id="PF01420">
    <property type="entry name" value="Methylase_S"/>
    <property type="match status" value="2"/>
</dbReference>
<dbReference type="SUPFAM" id="SSF116734">
    <property type="entry name" value="DNA methylase specificity domain"/>
    <property type="match status" value="2"/>
</dbReference>